<keyword evidence="3" id="KW-1185">Reference proteome</keyword>
<proteinExistence type="predicted"/>
<sequence length="68" mass="7536">MLSVIIDTESVQLTPLVRRVHSVQYSVCVCHRVRVATAGGPASRTARLATPDRTGRHDGDRVAARRRR</sequence>
<dbReference type="Proteomes" id="UP000324832">
    <property type="component" value="Unassembled WGS sequence"/>
</dbReference>
<dbReference type="AlphaFoldDB" id="A0A5E4QYX8"/>
<evidence type="ECO:0000313" key="3">
    <source>
        <dbReference type="Proteomes" id="UP000324832"/>
    </source>
</evidence>
<gene>
    <name evidence="2" type="ORF">LSINAPIS_LOCUS12457</name>
</gene>
<evidence type="ECO:0000256" key="1">
    <source>
        <dbReference type="SAM" id="MobiDB-lite"/>
    </source>
</evidence>
<reference evidence="2 3" key="1">
    <citation type="submission" date="2017-07" db="EMBL/GenBank/DDBJ databases">
        <authorList>
            <person name="Talla V."/>
            <person name="Backstrom N."/>
        </authorList>
    </citation>
    <scope>NUCLEOTIDE SEQUENCE [LARGE SCALE GENOMIC DNA]</scope>
</reference>
<evidence type="ECO:0000313" key="2">
    <source>
        <dbReference type="EMBL" id="VVD02189.1"/>
    </source>
</evidence>
<feature type="region of interest" description="Disordered" evidence="1">
    <location>
        <begin position="39"/>
        <end position="68"/>
    </location>
</feature>
<organism evidence="2 3">
    <name type="scientific">Leptidea sinapis</name>
    <dbReference type="NCBI Taxonomy" id="189913"/>
    <lineage>
        <taxon>Eukaryota</taxon>
        <taxon>Metazoa</taxon>
        <taxon>Ecdysozoa</taxon>
        <taxon>Arthropoda</taxon>
        <taxon>Hexapoda</taxon>
        <taxon>Insecta</taxon>
        <taxon>Pterygota</taxon>
        <taxon>Neoptera</taxon>
        <taxon>Endopterygota</taxon>
        <taxon>Lepidoptera</taxon>
        <taxon>Glossata</taxon>
        <taxon>Ditrysia</taxon>
        <taxon>Papilionoidea</taxon>
        <taxon>Pieridae</taxon>
        <taxon>Dismorphiinae</taxon>
        <taxon>Leptidea</taxon>
    </lineage>
</organism>
<accession>A0A5E4QYX8</accession>
<dbReference type="EMBL" id="FZQP02005877">
    <property type="protein sequence ID" value="VVD02189.1"/>
    <property type="molecule type" value="Genomic_DNA"/>
</dbReference>
<name>A0A5E4QYX8_9NEOP</name>
<protein>
    <submittedName>
        <fullName evidence="2">Uncharacterized protein</fullName>
    </submittedName>
</protein>
<feature type="compositionally biased region" description="Basic and acidic residues" evidence="1">
    <location>
        <begin position="53"/>
        <end position="68"/>
    </location>
</feature>